<feature type="compositionally biased region" description="Basic residues" evidence="2">
    <location>
        <begin position="239"/>
        <end position="259"/>
    </location>
</feature>
<dbReference type="PROSITE" id="PS50994">
    <property type="entry name" value="INTEGRASE"/>
    <property type="match status" value="1"/>
</dbReference>
<dbReference type="Pfam" id="PF13976">
    <property type="entry name" value="gag_pre-integrs"/>
    <property type="match status" value="1"/>
</dbReference>
<sequence>MDISIEKLNANNYSTWKEDVKVVLMEKGSWRIITEEEKVPHKLSGIEGEEERTYQKLLKDYSFRKDRAYSVIYLSSEKEYRLLIAGIEDPVKAWKILEEHFRPDSRARAIGLTDEFFSCRVCPDEDIGIYAARLKHISAQLADCDKPIKDWYHAFQLIRYLPPEYAGIVQAIYRWKDEDFKADKVLSELLAEEARLKQSNKDQEVLACQAKTNSSRPIKVITRKNPSGNRDQVELTSKVKGRQRKNQKRRPRSFSRKRQNTSLVTDANASATTSLPPGTWIFDTAATSHFSCDKDSMLNYRPVKGAEVSVAIGGVTCPVEGTGEVELEFYKNGECETITLLNVLYSPKLKQNLISGSKIDKAGHNFVCNKNILNVYHKDGHKLFYAKRQGGLYYVTPNYHKNVKSKVSNRNLKSNVNISSISVNDLNVWHKRYCHINTKYIVNTSNNKSVNGLPNFKSDYIKCEPCKIAKSKRKTFKPIGKIRSNKPLELLHMDLCGPIQNVAIGGYRYFLTITDDYSRKVNVYPVKEKRDVFKCFRSHQNRVERYLNSKIISIRTDNGLEFCNSEFEVLLEEQGIKVERTNTYTPEQNGVSERYNYTAMDCVKAMLNDSGLGNHFWVEALFCFTYVWNRVCHGKQKLTPLELFCGNKPSVKHLKIFGAAAFLGVPKQQRRKLDMRAKKGIMVGYAQRTRGYRIWLPSDRKIIESINVNFDEDVGDRSGAVLDPPKTVSLKFDNPASNTDSDQESNKSYSDSDDSSVKSEIKMETSKSGESQSVSPMKFSLVRTAVPRKKGSRTDIYYYVSGSKTRLRSHEDVRKFCESNNLSYDGKLFDFSGKNTCTEEIKLEPTEVNISQTNVSKI</sequence>
<dbReference type="GO" id="GO:0006508">
    <property type="term" value="P:proteolysis"/>
    <property type="evidence" value="ECO:0007669"/>
    <property type="project" value="UniProtKB-KW"/>
</dbReference>
<keyword evidence="5" id="KW-1185">Reference proteome</keyword>
<dbReference type="InterPro" id="IPR001584">
    <property type="entry name" value="Integrase_cat-core"/>
</dbReference>
<dbReference type="InterPro" id="IPR057670">
    <property type="entry name" value="SH3_retrovirus"/>
</dbReference>
<evidence type="ECO:0000256" key="2">
    <source>
        <dbReference type="SAM" id="MobiDB-lite"/>
    </source>
</evidence>
<dbReference type="SUPFAM" id="SSF53098">
    <property type="entry name" value="Ribonuclease H-like"/>
    <property type="match status" value="1"/>
</dbReference>
<accession>A0A4Y2NTP2</accession>
<proteinExistence type="predicted"/>
<dbReference type="Gene3D" id="3.30.420.10">
    <property type="entry name" value="Ribonuclease H-like superfamily/Ribonuclease H"/>
    <property type="match status" value="1"/>
</dbReference>
<feature type="domain" description="Integrase catalytic" evidence="3">
    <location>
        <begin position="483"/>
        <end position="648"/>
    </location>
</feature>
<dbReference type="InterPro" id="IPR036397">
    <property type="entry name" value="RNaseH_sf"/>
</dbReference>
<dbReference type="Proteomes" id="UP000499080">
    <property type="component" value="Unassembled WGS sequence"/>
</dbReference>
<dbReference type="Pfam" id="PF22936">
    <property type="entry name" value="Pol_BBD"/>
    <property type="match status" value="1"/>
</dbReference>
<feature type="compositionally biased region" description="Polar residues" evidence="2">
    <location>
        <begin position="260"/>
        <end position="270"/>
    </location>
</feature>
<organism evidence="4 5">
    <name type="scientific">Araneus ventricosus</name>
    <name type="common">Orbweaver spider</name>
    <name type="synonym">Epeira ventricosa</name>
    <dbReference type="NCBI Taxonomy" id="182803"/>
    <lineage>
        <taxon>Eukaryota</taxon>
        <taxon>Metazoa</taxon>
        <taxon>Ecdysozoa</taxon>
        <taxon>Arthropoda</taxon>
        <taxon>Chelicerata</taxon>
        <taxon>Arachnida</taxon>
        <taxon>Araneae</taxon>
        <taxon>Araneomorphae</taxon>
        <taxon>Entelegynae</taxon>
        <taxon>Araneoidea</taxon>
        <taxon>Araneidae</taxon>
        <taxon>Araneus</taxon>
    </lineage>
</organism>
<keyword evidence="1" id="KW-0645">Protease</keyword>
<dbReference type="Pfam" id="PF14223">
    <property type="entry name" value="Retrotran_gag_2"/>
    <property type="match status" value="1"/>
</dbReference>
<evidence type="ECO:0000313" key="4">
    <source>
        <dbReference type="EMBL" id="GBN42233.1"/>
    </source>
</evidence>
<evidence type="ECO:0000259" key="3">
    <source>
        <dbReference type="PROSITE" id="PS50994"/>
    </source>
</evidence>
<keyword evidence="1" id="KW-0378">Hydrolase</keyword>
<dbReference type="Gene3D" id="3.30.890.10">
    <property type="entry name" value="Methyl-cpg-binding Protein 2, Chain A"/>
    <property type="match status" value="1"/>
</dbReference>
<dbReference type="GO" id="GO:0015074">
    <property type="term" value="P:DNA integration"/>
    <property type="evidence" value="ECO:0007669"/>
    <property type="project" value="InterPro"/>
</dbReference>
<feature type="region of interest" description="Disordered" evidence="2">
    <location>
        <begin position="719"/>
        <end position="774"/>
    </location>
</feature>
<protein>
    <submittedName>
        <fullName evidence="4">Retrovirus-related Pol polyprotein from transposon TNT 1-94</fullName>
    </submittedName>
</protein>
<dbReference type="AlphaFoldDB" id="A0A4Y2NTP2"/>
<name>A0A4Y2NTP2_ARAVE</name>
<dbReference type="GO" id="GO:0008233">
    <property type="term" value="F:peptidase activity"/>
    <property type="evidence" value="ECO:0007669"/>
    <property type="project" value="UniProtKB-KW"/>
</dbReference>
<dbReference type="InterPro" id="IPR054722">
    <property type="entry name" value="PolX-like_BBD"/>
</dbReference>
<dbReference type="PANTHER" id="PTHR42648">
    <property type="entry name" value="TRANSPOSASE, PUTATIVE-RELATED"/>
    <property type="match status" value="1"/>
</dbReference>
<feature type="compositionally biased region" description="Basic and acidic residues" evidence="2">
    <location>
        <begin position="755"/>
        <end position="767"/>
    </location>
</feature>
<evidence type="ECO:0000313" key="5">
    <source>
        <dbReference type="Proteomes" id="UP000499080"/>
    </source>
</evidence>
<dbReference type="PANTHER" id="PTHR42648:SF24">
    <property type="entry name" value="INTEGRASE CATALYTIC DOMAIN-CONTAINING PROTEIN"/>
    <property type="match status" value="1"/>
</dbReference>
<dbReference type="EMBL" id="BGPR01009781">
    <property type="protein sequence ID" value="GBN42233.1"/>
    <property type="molecule type" value="Genomic_DNA"/>
</dbReference>
<reference evidence="4 5" key="1">
    <citation type="journal article" date="2019" name="Sci. Rep.">
        <title>Orb-weaving spider Araneus ventricosus genome elucidates the spidroin gene catalogue.</title>
        <authorList>
            <person name="Kono N."/>
            <person name="Nakamura H."/>
            <person name="Ohtoshi R."/>
            <person name="Moran D.A.P."/>
            <person name="Shinohara A."/>
            <person name="Yoshida Y."/>
            <person name="Fujiwara M."/>
            <person name="Mori M."/>
            <person name="Tomita M."/>
            <person name="Arakawa K."/>
        </authorList>
    </citation>
    <scope>NUCLEOTIDE SEQUENCE [LARGE SCALE GENOMIC DNA]</scope>
</reference>
<dbReference type="InterPro" id="IPR039537">
    <property type="entry name" value="Retrotran_Ty1/copia-like"/>
</dbReference>
<evidence type="ECO:0000256" key="1">
    <source>
        <dbReference type="ARBA" id="ARBA00022670"/>
    </source>
</evidence>
<dbReference type="InterPro" id="IPR025724">
    <property type="entry name" value="GAG-pre-integrase_dom"/>
</dbReference>
<dbReference type="OrthoDB" id="413361at2759"/>
<dbReference type="Pfam" id="PF00665">
    <property type="entry name" value="rve"/>
    <property type="match status" value="1"/>
</dbReference>
<comment type="caution">
    <text evidence="4">The sequence shown here is derived from an EMBL/GenBank/DDBJ whole genome shotgun (WGS) entry which is preliminary data.</text>
</comment>
<dbReference type="InterPro" id="IPR012337">
    <property type="entry name" value="RNaseH-like_sf"/>
</dbReference>
<gene>
    <name evidence="4" type="primary">POLX_924</name>
    <name evidence="4" type="ORF">AVEN_44507_1</name>
</gene>
<feature type="region of interest" description="Disordered" evidence="2">
    <location>
        <begin position="217"/>
        <end position="270"/>
    </location>
</feature>
<dbReference type="Pfam" id="PF25597">
    <property type="entry name" value="SH3_retrovirus"/>
    <property type="match status" value="1"/>
</dbReference>
<dbReference type="GO" id="GO:0003676">
    <property type="term" value="F:nucleic acid binding"/>
    <property type="evidence" value="ECO:0007669"/>
    <property type="project" value="InterPro"/>
</dbReference>